<evidence type="ECO:0000313" key="2">
    <source>
        <dbReference type="EMBL" id="NSL50246.1"/>
    </source>
</evidence>
<dbReference type="PROSITE" id="PS51257">
    <property type="entry name" value="PROKAR_LIPOPROTEIN"/>
    <property type="match status" value="1"/>
</dbReference>
<evidence type="ECO:0000259" key="1">
    <source>
        <dbReference type="Pfam" id="PF13115"/>
    </source>
</evidence>
<reference evidence="2" key="1">
    <citation type="submission" date="2020-06" db="EMBL/GenBank/DDBJ databases">
        <title>A novel thermopfilic bacterium from Erzurum, Turkey.</title>
        <authorList>
            <person name="Adiguzel A."/>
            <person name="Ay H."/>
            <person name="Baltaci M.O."/>
        </authorList>
    </citation>
    <scope>NUCLEOTIDE SEQUENCE</scope>
    <source>
        <strain evidence="2">P2</strain>
    </source>
</reference>
<dbReference type="InterPro" id="IPR032693">
    <property type="entry name" value="YtkA-like_dom"/>
</dbReference>
<dbReference type="RefSeq" id="WP_173729449.1">
    <property type="nucleotide sequence ID" value="NZ_JABTTE010000001.1"/>
</dbReference>
<dbReference type="Proteomes" id="UP000625804">
    <property type="component" value="Unassembled WGS sequence"/>
</dbReference>
<dbReference type="Pfam" id="PF13115">
    <property type="entry name" value="YtkA"/>
    <property type="match status" value="2"/>
</dbReference>
<feature type="domain" description="YtkA-like" evidence="1">
    <location>
        <begin position="152"/>
        <end position="226"/>
    </location>
</feature>
<evidence type="ECO:0000313" key="3">
    <source>
        <dbReference type="Proteomes" id="UP000625804"/>
    </source>
</evidence>
<feature type="domain" description="YtkA-like" evidence="1">
    <location>
        <begin position="32"/>
        <end position="113"/>
    </location>
</feature>
<sequence length="244" mass="27838">MRKIAAILTVIALISGCSTNQSEDVKSKEAIVEPVRADLIIHPSPVEVEQEVTIEAILTQFDEKVDDADKVVFEIMKTDENKSWVKEGNNEGEGIYSAKETFNEAGTYVVIAHVTARNMHVMPQREFEVVDLEAQKEEKAEEGHHHSSHLLIHFDVAEEVRVNEQTELKAHISYKNEALKNARVRFEVWKEGQEKHEFINSVETVNGEYTAQKAFPEKGIYNIKIHVNNDEGLHEHQVEMINVR</sequence>
<protein>
    <submittedName>
        <fullName evidence="2">FixH family protein</fullName>
    </submittedName>
</protein>
<gene>
    <name evidence="2" type="ORF">HR057_00530</name>
</gene>
<dbReference type="AlphaFoldDB" id="A0A8J8GBQ2"/>
<dbReference type="EMBL" id="JABTTE010000001">
    <property type="protein sequence ID" value="NSL50246.1"/>
    <property type="molecule type" value="Genomic_DNA"/>
</dbReference>
<accession>A0A8J8GBQ2</accession>
<name>A0A8J8GBQ2_9BACI</name>
<keyword evidence="3" id="KW-1185">Reference proteome</keyword>
<organism evidence="2 3">
    <name type="scientific">Calidifontibacillus erzurumensis</name>
    <dbReference type="NCBI Taxonomy" id="2741433"/>
    <lineage>
        <taxon>Bacteria</taxon>
        <taxon>Bacillati</taxon>
        <taxon>Bacillota</taxon>
        <taxon>Bacilli</taxon>
        <taxon>Bacillales</taxon>
        <taxon>Bacillaceae</taxon>
        <taxon>Calidifontibacillus/Schinkia group</taxon>
        <taxon>Calidifontibacillus</taxon>
    </lineage>
</organism>
<comment type="caution">
    <text evidence="2">The sequence shown here is derived from an EMBL/GenBank/DDBJ whole genome shotgun (WGS) entry which is preliminary data.</text>
</comment>
<proteinExistence type="predicted"/>